<accession>A0A1F6NV85</accession>
<dbReference type="Gene3D" id="3.30.2010.10">
    <property type="entry name" value="Metalloproteases ('zincins'), catalytic domain"/>
    <property type="match status" value="1"/>
</dbReference>
<evidence type="ECO:0000259" key="1">
    <source>
        <dbReference type="Pfam" id="PF01863"/>
    </source>
</evidence>
<evidence type="ECO:0000313" key="2">
    <source>
        <dbReference type="EMBL" id="OGH87837.1"/>
    </source>
</evidence>
<name>A0A1F6NV85_9BACT</name>
<protein>
    <recommendedName>
        <fullName evidence="1">YgjP-like metallopeptidase domain-containing protein</fullName>
    </recommendedName>
</protein>
<proteinExistence type="predicted"/>
<organism evidence="2 3">
    <name type="scientific">Candidatus Magasanikbacteria bacterium RIFOXYC2_FULL_42_28</name>
    <dbReference type="NCBI Taxonomy" id="1798704"/>
    <lineage>
        <taxon>Bacteria</taxon>
        <taxon>Candidatus Magasanikiibacteriota</taxon>
    </lineage>
</organism>
<feature type="domain" description="YgjP-like metallopeptidase" evidence="1">
    <location>
        <begin position="88"/>
        <end position="188"/>
    </location>
</feature>
<reference evidence="2 3" key="1">
    <citation type="journal article" date="2016" name="Nat. Commun.">
        <title>Thousands of microbial genomes shed light on interconnected biogeochemical processes in an aquifer system.</title>
        <authorList>
            <person name="Anantharaman K."/>
            <person name="Brown C.T."/>
            <person name="Hug L.A."/>
            <person name="Sharon I."/>
            <person name="Castelle C.J."/>
            <person name="Probst A.J."/>
            <person name="Thomas B.C."/>
            <person name="Singh A."/>
            <person name="Wilkins M.J."/>
            <person name="Karaoz U."/>
            <person name="Brodie E.L."/>
            <person name="Williams K.H."/>
            <person name="Hubbard S.S."/>
            <person name="Banfield J.F."/>
        </authorList>
    </citation>
    <scope>NUCLEOTIDE SEQUENCE [LARGE SCALE GENOMIC DNA]</scope>
</reference>
<dbReference type="InterPro" id="IPR002725">
    <property type="entry name" value="YgjP-like_metallopeptidase"/>
</dbReference>
<dbReference type="InterPro" id="IPR053136">
    <property type="entry name" value="UTP_pyrophosphatase-like"/>
</dbReference>
<dbReference type="Pfam" id="PF01863">
    <property type="entry name" value="YgjP-like"/>
    <property type="match status" value="1"/>
</dbReference>
<dbReference type="EMBL" id="MFQZ01000009">
    <property type="protein sequence ID" value="OGH87837.1"/>
    <property type="molecule type" value="Genomic_DNA"/>
</dbReference>
<sequence length="191" mass="22847">MKTTLNNREIEYAIRKSTRARNLRLTVNCDASVVVTVPRYFFGMYKIERFLQAKASWVLRKIDYFKKFGNRVRVGESRLGHGGRREYKKYREQARALIAQKITQLNQTGEFVFNRISIKNHKSRWGSCSKKKNLNFNYKIVFLPEHLAEYIVAHELCHLKELNHSRKFWNLVAEFVPDYKEQRRALKRVVF</sequence>
<comment type="caution">
    <text evidence="2">The sequence shown here is derived from an EMBL/GenBank/DDBJ whole genome shotgun (WGS) entry which is preliminary data.</text>
</comment>
<dbReference type="AlphaFoldDB" id="A0A1F6NV85"/>
<dbReference type="STRING" id="1798704.A3J93_05400"/>
<dbReference type="PANTHER" id="PTHR30399:SF1">
    <property type="entry name" value="UTP PYROPHOSPHATASE"/>
    <property type="match status" value="1"/>
</dbReference>
<dbReference type="PANTHER" id="PTHR30399">
    <property type="entry name" value="UNCHARACTERIZED PROTEIN YGJP"/>
    <property type="match status" value="1"/>
</dbReference>
<gene>
    <name evidence="2" type="ORF">A3J93_05400</name>
</gene>
<dbReference type="Proteomes" id="UP000177907">
    <property type="component" value="Unassembled WGS sequence"/>
</dbReference>
<evidence type="ECO:0000313" key="3">
    <source>
        <dbReference type="Proteomes" id="UP000177907"/>
    </source>
</evidence>
<dbReference type="CDD" id="cd07344">
    <property type="entry name" value="M48_yhfN_like"/>
    <property type="match status" value="1"/>
</dbReference>